<dbReference type="Proteomes" id="UP000270219">
    <property type="component" value="Unassembled WGS sequence"/>
</dbReference>
<gene>
    <name evidence="9" type="ORF">D8M04_13720</name>
</gene>
<evidence type="ECO:0000256" key="7">
    <source>
        <dbReference type="RuleBase" id="RU363032"/>
    </source>
</evidence>
<keyword evidence="6 7" id="KW-0472">Membrane</keyword>
<evidence type="ECO:0000256" key="1">
    <source>
        <dbReference type="ARBA" id="ARBA00004651"/>
    </source>
</evidence>
<dbReference type="AlphaFoldDB" id="A0A498D568"/>
<dbReference type="GO" id="GO:0005886">
    <property type="term" value="C:plasma membrane"/>
    <property type="evidence" value="ECO:0007669"/>
    <property type="project" value="UniProtKB-SubCell"/>
</dbReference>
<dbReference type="Gene3D" id="1.10.3720.10">
    <property type="entry name" value="MetI-like"/>
    <property type="match status" value="1"/>
</dbReference>
<keyword evidence="3" id="KW-1003">Cell membrane</keyword>
<dbReference type="CDD" id="cd06261">
    <property type="entry name" value="TM_PBP2"/>
    <property type="match status" value="1"/>
</dbReference>
<feature type="transmembrane region" description="Helical" evidence="7">
    <location>
        <begin position="120"/>
        <end position="141"/>
    </location>
</feature>
<feature type="transmembrane region" description="Helical" evidence="7">
    <location>
        <begin position="147"/>
        <end position="166"/>
    </location>
</feature>
<evidence type="ECO:0000256" key="6">
    <source>
        <dbReference type="ARBA" id="ARBA00023136"/>
    </source>
</evidence>
<dbReference type="FunFam" id="1.10.3720.10:FF:000003">
    <property type="entry name" value="Aliphatic sulfonate ABC transporter permease"/>
    <property type="match status" value="1"/>
</dbReference>
<protein>
    <submittedName>
        <fullName evidence="9">ABC transporter permease</fullName>
    </submittedName>
</protein>
<dbReference type="OrthoDB" id="9804353at2"/>
<keyword evidence="2 7" id="KW-0813">Transport</keyword>
<dbReference type="EMBL" id="RCHR01000004">
    <property type="protein sequence ID" value="RLL43996.1"/>
    <property type="molecule type" value="Genomic_DNA"/>
</dbReference>
<evidence type="ECO:0000259" key="8">
    <source>
        <dbReference type="PROSITE" id="PS50928"/>
    </source>
</evidence>
<organism evidence="9 10">
    <name type="scientific">Oceanobacillus piezotolerans</name>
    <dbReference type="NCBI Taxonomy" id="2448030"/>
    <lineage>
        <taxon>Bacteria</taxon>
        <taxon>Bacillati</taxon>
        <taxon>Bacillota</taxon>
        <taxon>Bacilli</taxon>
        <taxon>Bacillales</taxon>
        <taxon>Bacillaceae</taxon>
        <taxon>Oceanobacillus</taxon>
    </lineage>
</organism>
<name>A0A498D568_9BACI</name>
<dbReference type="PROSITE" id="PS50928">
    <property type="entry name" value="ABC_TM1"/>
    <property type="match status" value="1"/>
</dbReference>
<comment type="subcellular location">
    <subcellularLocation>
        <location evidence="1 7">Cell membrane</location>
        <topology evidence="1 7">Multi-pass membrane protein</topology>
    </subcellularLocation>
</comment>
<feature type="transmembrane region" description="Helical" evidence="7">
    <location>
        <begin position="242"/>
        <end position="261"/>
    </location>
</feature>
<evidence type="ECO:0000256" key="5">
    <source>
        <dbReference type="ARBA" id="ARBA00022989"/>
    </source>
</evidence>
<evidence type="ECO:0000313" key="9">
    <source>
        <dbReference type="EMBL" id="RLL43996.1"/>
    </source>
</evidence>
<dbReference type="Pfam" id="PF00528">
    <property type="entry name" value="BPD_transp_1"/>
    <property type="match status" value="1"/>
</dbReference>
<dbReference type="PANTHER" id="PTHR30151:SF25">
    <property type="entry name" value="TAURINE TRANSPORT SYSTEM PERMEASE PROTEIN TAUC"/>
    <property type="match status" value="1"/>
</dbReference>
<feature type="transmembrane region" description="Helical" evidence="7">
    <location>
        <begin position="187"/>
        <end position="204"/>
    </location>
</feature>
<keyword evidence="10" id="KW-1185">Reference proteome</keyword>
<accession>A0A498D568</accession>
<feature type="transmembrane region" description="Helical" evidence="7">
    <location>
        <begin position="21"/>
        <end position="43"/>
    </location>
</feature>
<proteinExistence type="inferred from homology"/>
<dbReference type="SUPFAM" id="SSF161098">
    <property type="entry name" value="MetI-like"/>
    <property type="match status" value="1"/>
</dbReference>
<comment type="caution">
    <text evidence="9">The sequence shown here is derived from an EMBL/GenBank/DDBJ whole genome shotgun (WGS) entry which is preliminary data.</text>
</comment>
<dbReference type="InterPro" id="IPR035906">
    <property type="entry name" value="MetI-like_sf"/>
</dbReference>
<evidence type="ECO:0000313" key="10">
    <source>
        <dbReference type="Proteomes" id="UP000270219"/>
    </source>
</evidence>
<dbReference type="InterPro" id="IPR000515">
    <property type="entry name" value="MetI-like"/>
</dbReference>
<keyword evidence="5 7" id="KW-1133">Transmembrane helix</keyword>
<feature type="domain" description="ABC transmembrane type-1" evidence="8">
    <location>
        <begin position="81"/>
        <end position="261"/>
    </location>
</feature>
<dbReference type="GO" id="GO:0010438">
    <property type="term" value="P:cellular response to sulfur starvation"/>
    <property type="evidence" value="ECO:0007669"/>
    <property type="project" value="TreeGrafter"/>
</dbReference>
<reference evidence="9 10" key="1">
    <citation type="submission" date="2018-10" db="EMBL/GenBank/DDBJ databases">
        <title>Oceanobacillus sp. YLB-02 draft genome.</title>
        <authorList>
            <person name="Yu L."/>
        </authorList>
    </citation>
    <scope>NUCLEOTIDE SEQUENCE [LARGE SCALE GENOMIC DNA]</scope>
    <source>
        <strain evidence="9 10">YLB-02</strain>
    </source>
</reference>
<dbReference type="PANTHER" id="PTHR30151">
    <property type="entry name" value="ALKANE SULFONATE ABC TRANSPORTER-RELATED, MEMBRANE SUBUNIT"/>
    <property type="match status" value="1"/>
</dbReference>
<evidence type="ECO:0000256" key="2">
    <source>
        <dbReference type="ARBA" id="ARBA00022448"/>
    </source>
</evidence>
<evidence type="ECO:0000256" key="4">
    <source>
        <dbReference type="ARBA" id="ARBA00022692"/>
    </source>
</evidence>
<dbReference type="GO" id="GO:0042918">
    <property type="term" value="P:alkanesulfonate transmembrane transport"/>
    <property type="evidence" value="ECO:0007669"/>
    <property type="project" value="UniProtKB-ARBA"/>
</dbReference>
<sequence>MEKKKLVNDKIPRKKKKRHKVWNIETLITISTFTFILLAWFVLTELEFVSSLIMPSPATVLQSFQEVITTGYKGNSLWVHILDSMTRLLTGYFLAAVLGILLGLASGYNRKIRAVFDPIVEFYQSLPPLAYYTVLIIWFGIGDLSKVVLLFLAAFAPMFIASMSGVKNVKTEYIQGAYNLGANKWQTFFYIIFPASLPYIFTGLRTSMVASYGTLVAAEMVAGVSGLGWMVIDASRFMRSDIIFMGLIVMGIISIILDRLLRFAEGKIVPWKGKD</sequence>
<keyword evidence="4 7" id="KW-0812">Transmembrane</keyword>
<feature type="transmembrane region" description="Helical" evidence="7">
    <location>
        <begin position="89"/>
        <end position="108"/>
    </location>
</feature>
<evidence type="ECO:0000256" key="3">
    <source>
        <dbReference type="ARBA" id="ARBA00022475"/>
    </source>
</evidence>
<comment type="similarity">
    <text evidence="7">Belongs to the binding-protein-dependent transport system permease family.</text>
</comment>
<feature type="transmembrane region" description="Helical" evidence="7">
    <location>
        <begin position="210"/>
        <end position="230"/>
    </location>
</feature>